<dbReference type="EMBL" id="JAVKGT010000003">
    <property type="protein sequence ID" value="MDR5710847.1"/>
    <property type="molecule type" value="Genomic_DNA"/>
</dbReference>
<feature type="transmembrane region" description="Helical" evidence="2">
    <location>
        <begin position="49"/>
        <end position="68"/>
    </location>
</feature>
<accession>A0ABU1FQC2</accession>
<organism evidence="3 4">
    <name type="scientific">Nesterenkonia flava</name>
    <dbReference type="NCBI Taxonomy" id="469799"/>
    <lineage>
        <taxon>Bacteria</taxon>
        <taxon>Bacillati</taxon>
        <taxon>Actinomycetota</taxon>
        <taxon>Actinomycetes</taxon>
        <taxon>Micrococcales</taxon>
        <taxon>Micrococcaceae</taxon>
        <taxon>Nesterenkonia</taxon>
    </lineage>
</organism>
<evidence type="ECO:0000256" key="2">
    <source>
        <dbReference type="SAM" id="Phobius"/>
    </source>
</evidence>
<feature type="compositionally biased region" description="Basic and acidic residues" evidence="1">
    <location>
        <begin position="1"/>
        <end position="40"/>
    </location>
</feature>
<name>A0ABU1FQC2_9MICC</name>
<keyword evidence="4" id="KW-1185">Reference proteome</keyword>
<keyword evidence="2" id="KW-0472">Membrane</keyword>
<sequence length="99" mass="11283">MTETPRTPEDGHDPDARNDGDHQDHDQWSRERWNRDHGAEVPRNARGGLPVGVVVVCIVVFILLFILIREMRSNFVTYYWVPSHENVLAPLGSVLSSSF</sequence>
<reference evidence="4" key="1">
    <citation type="submission" date="2023-07" db="EMBL/GenBank/DDBJ databases">
        <title>Description of three actinobacteria isolated from air of manufacturing shop in a pharmaceutical factory.</title>
        <authorList>
            <person name="Zhang D.-F."/>
        </authorList>
    </citation>
    <scope>NUCLEOTIDE SEQUENCE [LARGE SCALE GENOMIC DNA]</scope>
    <source>
        <strain evidence="4">CCTCC AB 207010</strain>
    </source>
</reference>
<dbReference type="RefSeq" id="WP_310536241.1">
    <property type="nucleotide sequence ID" value="NZ_BAAAOC010000018.1"/>
</dbReference>
<dbReference type="Proteomes" id="UP001260872">
    <property type="component" value="Unassembled WGS sequence"/>
</dbReference>
<protein>
    <submittedName>
        <fullName evidence="3">Uncharacterized protein</fullName>
    </submittedName>
</protein>
<evidence type="ECO:0000313" key="3">
    <source>
        <dbReference type="EMBL" id="MDR5710847.1"/>
    </source>
</evidence>
<keyword evidence="2" id="KW-1133">Transmembrane helix</keyword>
<evidence type="ECO:0000256" key="1">
    <source>
        <dbReference type="SAM" id="MobiDB-lite"/>
    </source>
</evidence>
<keyword evidence="2" id="KW-0812">Transmembrane</keyword>
<proteinExistence type="predicted"/>
<feature type="region of interest" description="Disordered" evidence="1">
    <location>
        <begin position="1"/>
        <end position="46"/>
    </location>
</feature>
<gene>
    <name evidence="3" type="ORF">RH857_01655</name>
</gene>
<evidence type="ECO:0000313" key="4">
    <source>
        <dbReference type="Proteomes" id="UP001260872"/>
    </source>
</evidence>
<comment type="caution">
    <text evidence="3">The sequence shown here is derived from an EMBL/GenBank/DDBJ whole genome shotgun (WGS) entry which is preliminary data.</text>
</comment>